<feature type="domain" description="U3 small nucleolar RNA-associated protein NOL7 C-terminal" evidence="3">
    <location>
        <begin position="110"/>
        <end position="148"/>
    </location>
</feature>
<evidence type="ECO:0000259" key="3">
    <source>
        <dbReference type="Pfam" id="PF08157"/>
    </source>
</evidence>
<dbReference type="GO" id="GO:0003723">
    <property type="term" value="F:RNA binding"/>
    <property type="evidence" value="ECO:0007669"/>
    <property type="project" value="TreeGrafter"/>
</dbReference>
<reference evidence="4" key="3">
    <citation type="submission" date="2025-09" db="UniProtKB">
        <authorList>
            <consortium name="Ensembl"/>
        </authorList>
    </citation>
    <scope>IDENTIFICATION</scope>
</reference>
<reference evidence="4" key="1">
    <citation type="submission" date="2019-06" db="EMBL/GenBank/DDBJ databases">
        <authorList>
            <consortium name="Wellcome Sanger Institute Data Sharing"/>
        </authorList>
    </citation>
    <scope>NUCLEOTIDE SEQUENCE [LARGE SCALE GENOMIC DNA]</scope>
</reference>
<keyword evidence="2" id="KW-0472">Membrane</keyword>
<dbReference type="PANTHER" id="PTHR32337:SF2">
    <property type="entry name" value="NUCLEOLAR PROTEIN 7"/>
    <property type="match status" value="1"/>
</dbReference>
<reference evidence="4" key="2">
    <citation type="submission" date="2025-08" db="UniProtKB">
        <authorList>
            <consortium name="Ensembl"/>
        </authorList>
    </citation>
    <scope>IDENTIFICATION</scope>
</reference>
<evidence type="ECO:0000313" key="4">
    <source>
        <dbReference type="Ensembl" id="ENSSORP00005028977.1"/>
    </source>
</evidence>
<dbReference type="GO" id="GO:0005730">
    <property type="term" value="C:nucleolus"/>
    <property type="evidence" value="ECO:0007669"/>
    <property type="project" value="TreeGrafter"/>
</dbReference>
<gene>
    <name evidence="4" type="primary">nol7</name>
</gene>
<dbReference type="InterPro" id="IPR012579">
    <property type="entry name" value="NOL7_C"/>
</dbReference>
<evidence type="ECO:0000256" key="1">
    <source>
        <dbReference type="SAM" id="Coils"/>
    </source>
</evidence>
<dbReference type="Pfam" id="PF08157">
    <property type="entry name" value="NUC129"/>
    <property type="match status" value="1"/>
</dbReference>
<accession>A0A673AKU9</accession>
<dbReference type="Proteomes" id="UP000472271">
    <property type="component" value="Chromosome 17"/>
</dbReference>
<keyword evidence="5" id="KW-1185">Reference proteome</keyword>
<name>A0A673AKU9_9TELE</name>
<proteinExistence type="predicted"/>
<evidence type="ECO:0000256" key="2">
    <source>
        <dbReference type="SAM" id="Phobius"/>
    </source>
</evidence>
<evidence type="ECO:0000313" key="5">
    <source>
        <dbReference type="Proteomes" id="UP000472271"/>
    </source>
</evidence>
<protein>
    <submittedName>
        <fullName evidence="4">Nucleolar protein 7</fullName>
    </submittedName>
</protein>
<keyword evidence="1" id="KW-0175">Coiled coil</keyword>
<sequence length="179" mass="21134">FTSSKSTYHTLIIFFLLFLFAVTHWFLVWFLFLPSDNFNLVLDSSDDEAPEEVTFEDSRAQALRSMKQALETARREKELLKEKRRKRQELFQEQKVSVINCSCVSLKGNYTVTTVTKEPAASMQQRAAEDFIQSRLYGPGSCRSTSKAQFTRQRSWMKTTKYFIRCSFLLTEEMIKFWW</sequence>
<keyword evidence="2" id="KW-1133">Transmembrane helix</keyword>
<organism evidence="4 5">
    <name type="scientific">Sphaeramia orbicularis</name>
    <name type="common">orbiculate cardinalfish</name>
    <dbReference type="NCBI Taxonomy" id="375764"/>
    <lineage>
        <taxon>Eukaryota</taxon>
        <taxon>Metazoa</taxon>
        <taxon>Chordata</taxon>
        <taxon>Craniata</taxon>
        <taxon>Vertebrata</taxon>
        <taxon>Euteleostomi</taxon>
        <taxon>Actinopterygii</taxon>
        <taxon>Neopterygii</taxon>
        <taxon>Teleostei</taxon>
        <taxon>Neoteleostei</taxon>
        <taxon>Acanthomorphata</taxon>
        <taxon>Gobiaria</taxon>
        <taxon>Kurtiformes</taxon>
        <taxon>Apogonoidei</taxon>
        <taxon>Apogonidae</taxon>
        <taxon>Apogoninae</taxon>
        <taxon>Sphaeramia</taxon>
    </lineage>
</organism>
<keyword evidence="2" id="KW-0812">Transmembrane</keyword>
<feature type="coiled-coil region" evidence="1">
    <location>
        <begin position="63"/>
        <end position="93"/>
    </location>
</feature>
<feature type="transmembrane region" description="Helical" evidence="2">
    <location>
        <begin position="12"/>
        <end position="32"/>
    </location>
</feature>
<dbReference type="Ensembl" id="ENSSORT00005029797.1">
    <property type="protein sequence ID" value="ENSSORP00005028977.1"/>
    <property type="gene ID" value="ENSSORG00005013838.1"/>
</dbReference>
<dbReference type="PANTHER" id="PTHR32337">
    <property type="entry name" value="NUCLEOLAR PROTEIN 7"/>
    <property type="match status" value="1"/>
</dbReference>
<dbReference type="AlphaFoldDB" id="A0A673AKU9"/>